<evidence type="ECO:0000256" key="2">
    <source>
        <dbReference type="PROSITE-ProRule" id="PRU00708"/>
    </source>
</evidence>
<dbReference type="PROSITE" id="PS50058">
    <property type="entry name" value="G_PROTEIN_GAMMA"/>
    <property type="match status" value="1"/>
</dbReference>
<proteinExistence type="predicted"/>
<evidence type="ECO:0000256" key="1">
    <source>
        <dbReference type="ARBA" id="ARBA00022737"/>
    </source>
</evidence>
<dbReference type="SMART" id="SM01224">
    <property type="entry name" value="G_gamma"/>
    <property type="match status" value="1"/>
</dbReference>
<dbReference type="AlphaFoldDB" id="A0A813NTQ0"/>
<dbReference type="InterPro" id="IPR015898">
    <property type="entry name" value="G-protein_gamma-like_dom"/>
</dbReference>
<comment type="caution">
    <text evidence="4">The sequence shown here is derived from an EMBL/GenBank/DDBJ whole genome shotgun (WGS) entry which is preliminary data.</text>
</comment>
<dbReference type="GO" id="GO:0003723">
    <property type="term" value="F:RNA binding"/>
    <property type="evidence" value="ECO:0007669"/>
    <property type="project" value="InterPro"/>
</dbReference>
<dbReference type="Pfam" id="PF01535">
    <property type="entry name" value="PPR"/>
    <property type="match status" value="4"/>
</dbReference>
<dbReference type="SMART" id="SM00224">
    <property type="entry name" value="GGL"/>
    <property type="match status" value="1"/>
</dbReference>
<feature type="repeat" description="PPR" evidence="2">
    <location>
        <begin position="279"/>
        <end position="313"/>
    </location>
</feature>
<dbReference type="EMBL" id="CAJNOQ010000027">
    <property type="protein sequence ID" value="CAF0742988.1"/>
    <property type="molecule type" value="Genomic_DNA"/>
</dbReference>
<dbReference type="Pfam" id="PF13812">
    <property type="entry name" value="PPR_3"/>
    <property type="match status" value="1"/>
</dbReference>
<dbReference type="InterPro" id="IPR002885">
    <property type="entry name" value="PPR_rpt"/>
</dbReference>
<dbReference type="Pfam" id="PF00631">
    <property type="entry name" value="G-gamma"/>
    <property type="match status" value="1"/>
</dbReference>
<dbReference type="Gene3D" id="4.10.260.10">
    <property type="entry name" value="Transducin (heterotrimeric G protein), gamma chain"/>
    <property type="match status" value="1"/>
</dbReference>
<accession>A0A813NTQ0</accession>
<reference evidence="4" key="1">
    <citation type="submission" date="2021-02" db="EMBL/GenBank/DDBJ databases">
        <authorList>
            <person name="Nowell W R."/>
        </authorList>
    </citation>
    <scope>NUCLEOTIDE SEQUENCE</scope>
</reference>
<dbReference type="Pfam" id="PF14432">
    <property type="entry name" value="DYW_deaminase"/>
    <property type="match status" value="1"/>
</dbReference>
<sequence>MYRITISGMKKLESMNVGTQIKQLNDIGQFHKAIALFEAQIQQQPTTLAVNQALKACIELGDIKRGADIHKNLSPYLVNNTFIRTSLIRLYSLVDDNRAEDALDLLGQMKIERNEYTFSVIFKICAHIADKRSLEFGKKIFDTMPDKVRHNIIVLTSALQMFIKCGDMSNAEQLFTQMKKNLIVYSTMMAGFVSNNMPQRAIDLFSKIEKPDEIIFTIFFNACARLGTQDALILGKKVFGQLSVQYRQANDLLYSVLNMFIKCNDIISAESLFDRLDRDVICYGSLMKIYNIQHEPEKTLALFERMKQEKIESNEIIFVLLMDACSEIGDLSLCQSIVSQMPQSLLTNPSIQVGLVDMWGKVGSADKAKQIFNMIEQPNSVSYSAMVNAYGLNGMGIQAVELFRQISFDMLDNWIYVCVLNACSHSALVNEARKIFDKISMNERTEQIYTTMVDCFSRVCLFDEAQKLIDEFEESHPPSIPMYMSILSAARNQKNPALSQKIFDRMQSHFSDVQDCLLSARVLLANTYALSGNKSMASKIRMKLNESNLRKMTGLSWTVVGGKVFKFRAHDRSHPNSTEIYAELDRLTNELIEHGHKHDASWITRPLMNDETVESVLCGHSERLAIAFNFIQRPMPSRVQVVKNLRVCGDCHLLTNYICQLYRFTVVDKIGNAASLYKQLRFEVNVHRERASSTLNDLIKFCEAHAPADCLIVGFHHKEQNPWKERRMCSVI</sequence>
<dbReference type="SUPFAM" id="SSF48670">
    <property type="entry name" value="Transducin (heterotrimeric G protein), gamma chain"/>
    <property type="match status" value="1"/>
</dbReference>
<dbReference type="InterPro" id="IPR046960">
    <property type="entry name" value="PPR_At4g14850-like_plant"/>
</dbReference>
<dbReference type="Proteomes" id="UP000681722">
    <property type="component" value="Unassembled WGS sequence"/>
</dbReference>
<dbReference type="GO" id="GO:0048731">
    <property type="term" value="P:system development"/>
    <property type="evidence" value="ECO:0007669"/>
    <property type="project" value="UniProtKB-ARBA"/>
</dbReference>
<protein>
    <recommendedName>
        <fullName evidence="3">G protein gamma domain-containing protein</fullName>
    </recommendedName>
</protein>
<dbReference type="Proteomes" id="UP000663829">
    <property type="component" value="Unassembled WGS sequence"/>
</dbReference>
<evidence type="ECO:0000259" key="3">
    <source>
        <dbReference type="PROSITE" id="PS50058"/>
    </source>
</evidence>
<dbReference type="Gene3D" id="1.25.40.10">
    <property type="entry name" value="Tetratricopeptide repeat domain"/>
    <property type="match status" value="4"/>
</dbReference>
<keyword evidence="6" id="KW-1185">Reference proteome</keyword>
<dbReference type="PANTHER" id="PTHR47926">
    <property type="entry name" value="PENTATRICOPEPTIDE REPEAT-CONTAINING PROTEIN"/>
    <property type="match status" value="1"/>
</dbReference>
<dbReference type="FunFam" id="1.25.40.10:FF:000158">
    <property type="entry name" value="pentatricopeptide repeat-containing protein At2g33680"/>
    <property type="match status" value="1"/>
</dbReference>
<dbReference type="InterPro" id="IPR036284">
    <property type="entry name" value="GGL_sf"/>
</dbReference>
<dbReference type="PROSITE" id="PS51375">
    <property type="entry name" value="PPR"/>
    <property type="match status" value="1"/>
</dbReference>
<dbReference type="InterPro" id="IPR046849">
    <property type="entry name" value="E2_motif"/>
</dbReference>
<name>A0A813NTQ0_9BILA</name>
<dbReference type="InterPro" id="IPR011990">
    <property type="entry name" value="TPR-like_helical_dom_sf"/>
</dbReference>
<evidence type="ECO:0000313" key="6">
    <source>
        <dbReference type="Proteomes" id="UP000663829"/>
    </source>
</evidence>
<dbReference type="EMBL" id="CAJOBC010000027">
    <property type="protein sequence ID" value="CAF3521511.1"/>
    <property type="molecule type" value="Genomic_DNA"/>
</dbReference>
<keyword evidence="1" id="KW-0677">Repeat</keyword>
<dbReference type="GO" id="GO:0009451">
    <property type="term" value="P:RNA modification"/>
    <property type="evidence" value="ECO:0007669"/>
    <property type="project" value="InterPro"/>
</dbReference>
<dbReference type="GO" id="GO:0007186">
    <property type="term" value="P:G protein-coupled receptor signaling pathway"/>
    <property type="evidence" value="ECO:0007669"/>
    <property type="project" value="InterPro"/>
</dbReference>
<gene>
    <name evidence="4" type="ORF">GPM918_LOCUS379</name>
    <name evidence="5" type="ORF">SRO942_LOCUS380</name>
</gene>
<dbReference type="InterPro" id="IPR032867">
    <property type="entry name" value="DYW_dom"/>
</dbReference>
<dbReference type="Pfam" id="PF20430">
    <property type="entry name" value="Eplus_motif"/>
    <property type="match status" value="1"/>
</dbReference>
<dbReference type="OrthoDB" id="9984055at2759"/>
<dbReference type="GO" id="GO:0008270">
    <property type="term" value="F:zinc ion binding"/>
    <property type="evidence" value="ECO:0007669"/>
    <property type="project" value="InterPro"/>
</dbReference>
<evidence type="ECO:0000313" key="5">
    <source>
        <dbReference type="EMBL" id="CAF3521511.1"/>
    </source>
</evidence>
<organism evidence="4 6">
    <name type="scientific">Didymodactylos carnosus</name>
    <dbReference type="NCBI Taxonomy" id="1234261"/>
    <lineage>
        <taxon>Eukaryota</taxon>
        <taxon>Metazoa</taxon>
        <taxon>Spiralia</taxon>
        <taxon>Gnathifera</taxon>
        <taxon>Rotifera</taxon>
        <taxon>Eurotatoria</taxon>
        <taxon>Bdelloidea</taxon>
        <taxon>Philodinida</taxon>
        <taxon>Philodinidae</taxon>
        <taxon>Didymodactylos</taxon>
    </lineage>
</organism>
<evidence type="ECO:0000313" key="4">
    <source>
        <dbReference type="EMBL" id="CAF0742988.1"/>
    </source>
</evidence>
<feature type="domain" description="G protein gamma" evidence="3">
    <location>
        <begin position="666"/>
        <end position="732"/>
    </location>
</feature>